<sequence length="459" mass="52731">MATHQVQEGFSSNKAPLFDGTNYAFWSIRMKTYLMALGFDIWQSVTVGYTIPSVPPTDQAGKKAFENNAKAMNAILCGLSESEFVKVMQCDTAKEIWDKLRTIYEGDDKVKRAKLQTHRRQFESLKMKDEENVAAYLLRVDEVVNAIRGLGENIEESIIVQKILRSLPLRFDAKVSAIEEMKDLDKLSMDELHGILTAYEMRTESNRPSKKEAAFKVSKKEKIKEPESNENSSSEEDDKEALFIRKLKKGSGKYKGKLPFKCFNCGKIGHFAAKCPEKEDSDDEESKPKFKREFKQNKGKKRFGKQKKSLYSKGSSRSSEESGISDSDSDNEEILFMAIKDDLERDEDMEEKGEVNLEEELICALGELKALKKKNQKQKLQILKYEEEDRNFEAKISQSLEESGKMIVDLKTQIEEAKRVEEELRNQLRTKEEDCEKRESEIVALRKDLEKAMLKLQVI</sequence>
<dbReference type="AlphaFoldDB" id="A0AA38C1Y1"/>
<feature type="compositionally biased region" description="Basic residues" evidence="3">
    <location>
        <begin position="297"/>
        <end position="310"/>
    </location>
</feature>
<accession>A0AA38C1Y1</accession>
<dbReference type="GO" id="GO:0003676">
    <property type="term" value="F:nucleic acid binding"/>
    <property type="evidence" value="ECO:0007669"/>
    <property type="project" value="InterPro"/>
</dbReference>
<dbReference type="EMBL" id="JAHRHJ020001621">
    <property type="protein sequence ID" value="KAH9293136.1"/>
    <property type="molecule type" value="Genomic_DNA"/>
</dbReference>
<feature type="compositionally biased region" description="Low complexity" evidence="3">
    <location>
        <begin position="311"/>
        <end position="326"/>
    </location>
</feature>
<dbReference type="PANTHER" id="PTHR35317">
    <property type="entry name" value="OS04G0629600 PROTEIN"/>
    <property type="match status" value="1"/>
</dbReference>
<feature type="compositionally biased region" description="Basic and acidic residues" evidence="3">
    <location>
        <begin position="207"/>
        <end position="227"/>
    </location>
</feature>
<feature type="region of interest" description="Disordered" evidence="3">
    <location>
        <begin position="276"/>
        <end position="351"/>
    </location>
</feature>
<organism evidence="5 6">
    <name type="scientific">Taxus chinensis</name>
    <name type="common">Chinese yew</name>
    <name type="synonym">Taxus wallichiana var. chinensis</name>
    <dbReference type="NCBI Taxonomy" id="29808"/>
    <lineage>
        <taxon>Eukaryota</taxon>
        <taxon>Viridiplantae</taxon>
        <taxon>Streptophyta</taxon>
        <taxon>Embryophyta</taxon>
        <taxon>Tracheophyta</taxon>
        <taxon>Spermatophyta</taxon>
        <taxon>Pinopsida</taxon>
        <taxon>Pinidae</taxon>
        <taxon>Conifers II</taxon>
        <taxon>Cupressales</taxon>
        <taxon>Taxaceae</taxon>
        <taxon>Taxus</taxon>
    </lineage>
</organism>
<dbReference type="SMART" id="SM00343">
    <property type="entry name" value="ZnF_C2HC"/>
    <property type="match status" value="1"/>
</dbReference>
<keyword evidence="6" id="KW-1185">Reference proteome</keyword>
<feature type="coiled-coil region" evidence="2">
    <location>
        <begin position="354"/>
        <end position="455"/>
    </location>
</feature>
<protein>
    <recommendedName>
        <fullName evidence="4">CCHC-type domain-containing protein</fullName>
    </recommendedName>
</protein>
<reference evidence="5 6" key="1">
    <citation type="journal article" date="2021" name="Nat. Plants">
        <title>The Taxus genome provides insights into paclitaxel biosynthesis.</title>
        <authorList>
            <person name="Xiong X."/>
            <person name="Gou J."/>
            <person name="Liao Q."/>
            <person name="Li Y."/>
            <person name="Zhou Q."/>
            <person name="Bi G."/>
            <person name="Li C."/>
            <person name="Du R."/>
            <person name="Wang X."/>
            <person name="Sun T."/>
            <person name="Guo L."/>
            <person name="Liang H."/>
            <person name="Lu P."/>
            <person name="Wu Y."/>
            <person name="Zhang Z."/>
            <person name="Ro D.K."/>
            <person name="Shang Y."/>
            <person name="Huang S."/>
            <person name="Yan J."/>
        </authorList>
    </citation>
    <scope>NUCLEOTIDE SEQUENCE [LARGE SCALE GENOMIC DNA]</scope>
    <source>
        <strain evidence="5">Ta-2019</strain>
    </source>
</reference>
<dbReference type="SUPFAM" id="SSF57756">
    <property type="entry name" value="Retrovirus zinc finger-like domains"/>
    <property type="match status" value="1"/>
</dbReference>
<keyword evidence="1" id="KW-0863">Zinc-finger</keyword>
<evidence type="ECO:0000256" key="2">
    <source>
        <dbReference type="SAM" id="Coils"/>
    </source>
</evidence>
<dbReference type="GO" id="GO:0008270">
    <property type="term" value="F:zinc ion binding"/>
    <property type="evidence" value="ECO:0007669"/>
    <property type="project" value="UniProtKB-KW"/>
</dbReference>
<dbReference type="Pfam" id="PF00098">
    <property type="entry name" value="zf-CCHC"/>
    <property type="match status" value="1"/>
</dbReference>
<comment type="caution">
    <text evidence="5">The sequence shown here is derived from an EMBL/GenBank/DDBJ whole genome shotgun (WGS) entry which is preliminary data.</text>
</comment>
<feature type="domain" description="CCHC-type" evidence="4">
    <location>
        <begin position="261"/>
        <end position="277"/>
    </location>
</feature>
<proteinExistence type="predicted"/>
<feature type="region of interest" description="Disordered" evidence="3">
    <location>
        <begin position="207"/>
        <end position="239"/>
    </location>
</feature>
<evidence type="ECO:0000259" key="4">
    <source>
        <dbReference type="PROSITE" id="PS50158"/>
    </source>
</evidence>
<dbReference type="Pfam" id="PF14223">
    <property type="entry name" value="Retrotran_gag_2"/>
    <property type="match status" value="1"/>
</dbReference>
<gene>
    <name evidence="5" type="ORF">KI387_041660</name>
</gene>
<keyword evidence="1" id="KW-0479">Metal-binding</keyword>
<evidence type="ECO:0000313" key="5">
    <source>
        <dbReference type="EMBL" id="KAH9293136.1"/>
    </source>
</evidence>
<dbReference type="OMA" id="NERVEAH"/>
<dbReference type="InterPro" id="IPR036875">
    <property type="entry name" value="Znf_CCHC_sf"/>
</dbReference>
<feature type="compositionally biased region" description="Basic and acidic residues" evidence="3">
    <location>
        <begin position="286"/>
        <end position="296"/>
    </location>
</feature>
<dbReference type="Proteomes" id="UP000824469">
    <property type="component" value="Unassembled WGS sequence"/>
</dbReference>
<evidence type="ECO:0000313" key="6">
    <source>
        <dbReference type="Proteomes" id="UP000824469"/>
    </source>
</evidence>
<evidence type="ECO:0000256" key="1">
    <source>
        <dbReference type="PROSITE-ProRule" id="PRU00047"/>
    </source>
</evidence>
<dbReference type="InterPro" id="IPR001878">
    <property type="entry name" value="Znf_CCHC"/>
</dbReference>
<dbReference type="PROSITE" id="PS50158">
    <property type="entry name" value="ZF_CCHC"/>
    <property type="match status" value="1"/>
</dbReference>
<keyword evidence="1" id="KW-0862">Zinc</keyword>
<dbReference type="Gene3D" id="4.10.60.10">
    <property type="entry name" value="Zinc finger, CCHC-type"/>
    <property type="match status" value="1"/>
</dbReference>
<evidence type="ECO:0000256" key="3">
    <source>
        <dbReference type="SAM" id="MobiDB-lite"/>
    </source>
</evidence>
<dbReference type="PANTHER" id="PTHR35317:SF35">
    <property type="entry name" value="DUF4219 DOMAIN-CONTAINING PROTEIN"/>
    <property type="match status" value="1"/>
</dbReference>
<keyword evidence="2" id="KW-0175">Coiled coil</keyword>
<name>A0AA38C1Y1_TAXCH</name>